<feature type="domain" description="HTH tetR-type" evidence="4">
    <location>
        <begin position="57"/>
        <end position="117"/>
    </location>
</feature>
<dbReference type="InterPro" id="IPR041586">
    <property type="entry name" value="PsrA_TetR_C"/>
</dbReference>
<evidence type="ECO:0000259" key="4">
    <source>
        <dbReference type="PROSITE" id="PS50977"/>
    </source>
</evidence>
<dbReference type="InterPro" id="IPR001647">
    <property type="entry name" value="HTH_TetR"/>
</dbReference>
<organism evidence="5 6">
    <name type="scientific">Brevundimonas terrae</name>
    <dbReference type="NCBI Taxonomy" id="363631"/>
    <lineage>
        <taxon>Bacteria</taxon>
        <taxon>Pseudomonadati</taxon>
        <taxon>Pseudomonadota</taxon>
        <taxon>Alphaproteobacteria</taxon>
        <taxon>Caulobacterales</taxon>
        <taxon>Caulobacteraceae</taxon>
        <taxon>Brevundimonas</taxon>
    </lineage>
</organism>
<evidence type="ECO:0000256" key="1">
    <source>
        <dbReference type="ARBA" id="ARBA00023125"/>
    </source>
</evidence>
<dbReference type="Proteomes" id="UP001500791">
    <property type="component" value="Unassembled WGS sequence"/>
</dbReference>
<reference evidence="5 6" key="1">
    <citation type="journal article" date="2019" name="Int. J. Syst. Evol. Microbiol.">
        <title>The Global Catalogue of Microorganisms (GCM) 10K type strain sequencing project: providing services to taxonomists for standard genome sequencing and annotation.</title>
        <authorList>
            <consortium name="The Broad Institute Genomics Platform"/>
            <consortium name="The Broad Institute Genome Sequencing Center for Infectious Disease"/>
            <person name="Wu L."/>
            <person name="Ma J."/>
        </authorList>
    </citation>
    <scope>NUCLEOTIDE SEQUENCE [LARGE SCALE GENOMIC DNA]</scope>
    <source>
        <strain evidence="5 6">JCM 13476</strain>
    </source>
</reference>
<name>A0ABN0Y1Q4_9CAUL</name>
<gene>
    <name evidence="5" type="ORF">GCM10009093_04050</name>
</gene>
<dbReference type="Pfam" id="PF17939">
    <property type="entry name" value="TetR_C_30"/>
    <property type="match status" value="1"/>
</dbReference>
<dbReference type="Gene3D" id="1.10.357.10">
    <property type="entry name" value="Tetracycline Repressor, domain 2"/>
    <property type="match status" value="1"/>
</dbReference>
<dbReference type="InterPro" id="IPR036271">
    <property type="entry name" value="Tet_transcr_reg_TetR-rel_C_sf"/>
</dbReference>
<accession>A0ABN0Y1Q4</accession>
<feature type="compositionally biased region" description="Basic and acidic residues" evidence="3">
    <location>
        <begin position="1"/>
        <end position="10"/>
    </location>
</feature>
<dbReference type="InterPro" id="IPR009057">
    <property type="entry name" value="Homeodomain-like_sf"/>
</dbReference>
<proteinExistence type="predicted"/>
<dbReference type="PANTHER" id="PTHR30055:SF235">
    <property type="entry name" value="TRANSCRIPTIONAL REGULATORY PROTEIN"/>
    <property type="match status" value="1"/>
</dbReference>
<feature type="DNA-binding region" description="H-T-H motif" evidence="2">
    <location>
        <begin position="80"/>
        <end position="99"/>
    </location>
</feature>
<evidence type="ECO:0000313" key="6">
    <source>
        <dbReference type="Proteomes" id="UP001500791"/>
    </source>
</evidence>
<dbReference type="SUPFAM" id="SSF48498">
    <property type="entry name" value="Tetracyclin repressor-like, C-terminal domain"/>
    <property type="match status" value="1"/>
</dbReference>
<evidence type="ECO:0000313" key="5">
    <source>
        <dbReference type="EMBL" id="GAA0380248.1"/>
    </source>
</evidence>
<dbReference type="PRINTS" id="PR00455">
    <property type="entry name" value="HTHTETR"/>
</dbReference>
<protein>
    <submittedName>
        <fullName evidence="5">TetR/AcrR family transcriptional regulator</fullName>
    </submittedName>
</protein>
<dbReference type="InterPro" id="IPR050109">
    <property type="entry name" value="HTH-type_TetR-like_transc_reg"/>
</dbReference>
<dbReference type="Pfam" id="PF00440">
    <property type="entry name" value="TetR_N"/>
    <property type="match status" value="1"/>
</dbReference>
<sequence>MTADTDKGPKADTPASPRETSAEIGSRSAPARPRNAGATSETGRRGRPKKTAKASASDTRDAILNSAEGLFAQHGFYGVTIREVAREAGVDTALVHYYFGSKKDLFDAVFNRRAEVWNNDRVAAIDRYAEAAGDTMTLEGLFEAFLRPPFQWSLKGGPGWKHYAALVAQTNANPAFGGETMARYFDPAIRRLLELVKRIMPQASEANLYWAYHNLSGALTLTLGETGRLDRLSGGLCQSGDLDAACDHMVKFAAAGFRAVCQKD</sequence>
<comment type="caution">
    <text evidence="5">The sequence shown here is derived from an EMBL/GenBank/DDBJ whole genome shotgun (WGS) entry which is preliminary data.</text>
</comment>
<dbReference type="RefSeq" id="WP_243862713.1">
    <property type="nucleotide sequence ID" value="NZ_BAAAEJ010000003.1"/>
</dbReference>
<keyword evidence="1 2" id="KW-0238">DNA-binding</keyword>
<evidence type="ECO:0000256" key="2">
    <source>
        <dbReference type="PROSITE-ProRule" id="PRU00335"/>
    </source>
</evidence>
<keyword evidence="6" id="KW-1185">Reference proteome</keyword>
<feature type="region of interest" description="Disordered" evidence="3">
    <location>
        <begin position="1"/>
        <end position="59"/>
    </location>
</feature>
<dbReference type="EMBL" id="BAAAEJ010000003">
    <property type="protein sequence ID" value="GAA0380248.1"/>
    <property type="molecule type" value="Genomic_DNA"/>
</dbReference>
<dbReference type="PANTHER" id="PTHR30055">
    <property type="entry name" value="HTH-TYPE TRANSCRIPTIONAL REGULATOR RUTR"/>
    <property type="match status" value="1"/>
</dbReference>
<evidence type="ECO:0000256" key="3">
    <source>
        <dbReference type="SAM" id="MobiDB-lite"/>
    </source>
</evidence>
<dbReference type="PROSITE" id="PS50977">
    <property type="entry name" value="HTH_TETR_2"/>
    <property type="match status" value="1"/>
</dbReference>
<dbReference type="SUPFAM" id="SSF46689">
    <property type="entry name" value="Homeodomain-like"/>
    <property type="match status" value="1"/>
</dbReference>